<accession>A0A3E0WCT2</accession>
<dbReference type="RefSeq" id="WP_216364039.1">
    <property type="nucleotide sequence ID" value="NZ_NBXC01000014.1"/>
</dbReference>
<dbReference type="Proteomes" id="UP000257080">
    <property type="component" value="Unassembled WGS sequence"/>
</dbReference>
<dbReference type="AlphaFoldDB" id="A0A3E0WCT2"/>
<proteinExistence type="predicted"/>
<organism evidence="1 2">
    <name type="scientific">Subtercola boreus</name>
    <dbReference type="NCBI Taxonomy" id="120213"/>
    <lineage>
        <taxon>Bacteria</taxon>
        <taxon>Bacillati</taxon>
        <taxon>Actinomycetota</taxon>
        <taxon>Actinomycetes</taxon>
        <taxon>Micrococcales</taxon>
        <taxon>Microbacteriaceae</taxon>
        <taxon>Subtercola</taxon>
    </lineage>
</organism>
<gene>
    <name evidence="1" type="ORF">B7R25_07245</name>
</gene>
<protein>
    <submittedName>
        <fullName evidence="1">Uncharacterized protein</fullName>
    </submittedName>
</protein>
<name>A0A3E0WCT2_9MICO</name>
<evidence type="ECO:0000313" key="1">
    <source>
        <dbReference type="EMBL" id="RFA27518.1"/>
    </source>
</evidence>
<dbReference type="EMBL" id="NBXE01000019">
    <property type="protein sequence ID" value="RFA27518.1"/>
    <property type="molecule type" value="Genomic_DNA"/>
</dbReference>
<comment type="caution">
    <text evidence="1">The sequence shown here is derived from an EMBL/GenBank/DDBJ whole genome shotgun (WGS) entry which is preliminary data.</text>
</comment>
<evidence type="ECO:0000313" key="2">
    <source>
        <dbReference type="Proteomes" id="UP000257080"/>
    </source>
</evidence>
<reference evidence="1 2" key="1">
    <citation type="submission" date="2017-04" db="EMBL/GenBank/DDBJ databases">
        <title>Comparative genome analysis of Subtercola boreus.</title>
        <authorList>
            <person name="Cho Y.-J."/>
            <person name="Cho A."/>
            <person name="Kim O.-S."/>
            <person name="Lee J.-I."/>
        </authorList>
    </citation>
    <scope>NUCLEOTIDE SEQUENCE [LARGE SCALE GENOMIC DNA]</scope>
    <source>
        <strain evidence="1 2">P28004</strain>
    </source>
</reference>
<sequence length="389" mass="41050">MAGTGTAAETAAGTAAGVAASDAGTAAAASGVVTVGGSGYGAIAANVTRRVYGRNFSQSNYCWYLPSTLSVRNASYTITPLTSTKAALVPSQPSPGATNPLALLRLGPNNSRSGKQVIVDGLVLTGTVQPKSAANPLRPGHNYHGLSVYWGRRAKILNSTFIAAEWGDSNSPPGETFQIMGYHDVDTYISTVEVDGRTVAGTRVGGSPIGFNASTRPVVEDSYLHHSLVSSLTFSTAGGTPSMATATSSPTTRRVRIEHNANTKMAPGFRFTGINHEHVVGDITHILPKISIDWWEWTASHMFFGTWLPSARVHITIDPGEISGGHPNNQGCLTVAIPRLFNGRANGQRVTDVVVQDVSGRRLRAYIITGAQSKPMPVDRETHFIVNAA</sequence>